<dbReference type="InterPro" id="IPR043129">
    <property type="entry name" value="ATPase_NBD"/>
</dbReference>
<keyword evidence="10" id="KW-0030">Aminoacyl-tRNA synthetase</keyword>
<evidence type="ECO:0000256" key="8">
    <source>
        <dbReference type="ARBA" id="ARBA00022840"/>
    </source>
</evidence>
<proteinExistence type="inferred from homology"/>
<dbReference type="InterPro" id="IPR002315">
    <property type="entry name" value="tRNA-synt_gly"/>
</dbReference>
<dbReference type="Gene3D" id="3.30.930.10">
    <property type="entry name" value="Bira Bifunctional Protein, Domain 2"/>
    <property type="match status" value="1"/>
</dbReference>
<comment type="similarity">
    <text evidence="1">Belongs to the eukaryotic-type N-acetylglucosamine kinase family.</text>
</comment>
<keyword evidence="7" id="KW-0547">Nucleotide-binding</keyword>
<feature type="domain" description="Aminoacyl-transfer RNA synthetases class-II family profile" evidence="12">
    <location>
        <begin position="154"/>
        <end position="361"/>
    </location>
</feature>
<dbReference type="GO" id="GO:0006426">
    <property type="term" value="P:glycyl-tRNA aminoacylation"/>
    <property type="evidence" value="ECO:0007669"/>
    <property type="project" value="InterPro"/>
</dbReference>
<dbReference type="NCBIfam" id="NF003211">
    <property type="entry name" value="PRK04173.1"/>
    <property type="match status" value="1"/>
</dbReference>
<evidence type="ECO:0000256" key="2">
    <source>
        <dbReference type="ARBA" id="ARBA00008226"/>
    </source>
</evidence>
<dbReference type="InterPro" id="IPR002314">
    <property type="entry name" value="aa-tRNA-synt_IIb"/>
</dbReference>
<keyword evidence="14" id="KW-1185">Reference proteome</keyword>
<dbReference type="SUPFAM" id="SSF52954">
    <property type="entry name" value="Class II aaRS ABD-related"/>
    <property type="match status" value="1"/>
</dbReference>
<evidence type="ECO:0000256" key="10">
    <source>
        <dbReference type="ARBA" id="ARBA00023146"/>
    </source>
</evidence>
<dbReference type="GO" id="GO:0005524">
    <property type="term" value="F:ATP binding"/>
    <property type="evidence" value="ECO:0007669"/>
    <property type="project" value="UniProtKB-KW"/>
</dbReference>
<dbReference type="SUPFAM" id="SSF55681">
    <property type="entry name" value="Class II aaRS and biotin synthetases"/>
    <property type="match status" value="1"/>
</dbReference>
<protein>
    <recommendedName>
        <fullName evidence="5">N-acetyl-D-glucosamine kinase</fullName>
        <ecNumber evidence="3">2.7.1.59</ecNumber>
        <ecNumber evidence="4">6.1.1.14</ecNumber>
    </recommendedName>
    <alternativeName>
        <fullName evidence="11">GlcNAc kinase</fullName>
    </alternativeName>
</protein>
<evidence type="ECO:0000256" key="5">
    <source>
        <dbReference type="ARBA" id="ARBA00014974"/>
    </source>
</evidence>
<dbReference type="InterPro" id="IPR006195">
    <property type="entry name" value="aa-tRNA-synth_II"/>
</dbReference>
<dbReference type="NCBIfam" id="TIGR00389">
    <property type="entry name" value="glyS_dimeric"/>
    <property type="match status" value="1"/>
</dbReference>
<gene>
    <name evidence="13" type="ORF">CHS0354_018383</name>
</gene>
<accession>A0AAE0TAH3</accession>
<evidence type="ECO:0000259" key="12">
    <source>
        <dbReference type="PROSITE" id="PS50862"/>
    </source>
</evidence>
<dbReference type="InterPro" id="IPR027031">
    <property type="entry name" value="Gly-tRNA_synthase/POLG2"/>
</dbReference>
<dbReference type="PRINTS" id="PR01043">
    <property type="entry name" value="TRNASYNTHGLY"/>
</dbReference>
<dbReference type="Pfam" id="PF01869">
    <property type="entry name" value="BcrAD_BadFG"/>
    <property type="match status" value="1"/>
</dbReference>
<reference evidence="13" key="2">
    <citation type="journal article" date="2021" name="Genome Biol. Evol.">
        <title>Developing a high-quality reference genome for a parasitic bivalve with doubly uniparental inheritance (Bivalvia: Unionida).</title>
        <authorList>
            <person name="Smith C.H."/>
        </authorList>
    </citation>
    <scope>NUCLEOTIDE SEQUENCE</scope>
    <source>
        <strain evidence="13">CHS0354</strain>
        <tissue evidence="13">Mantle</tissue>
    </source>
</reference>
<name>A0AAE0TAH3_9BIVA</name>
<dbReference type="GO" id="GO:0005737">
    <property type="term" value="C:cytoplasm"/>
    <property type="evidence" value="ECO:0007669"/>
    <property type="project" value="InterPro"/>
</dbReference>
<dbReference type="InterPro" id="IPR036621">
    <property type="entry name" value="Anticodon-bd_dom_sf"/>
</dbReference>
<reference evidence="13" key="1">
    <citation type="journal article" date="2021" name="Genome Biol. Evol.">
        <title>A High-Quality Reference Genome for a Parasitic Bivalve with Doubly Uniparental Inheritance (Bivalvia: Unionida).</title>
        <authorList>
            <person name="Smith C.H."/>
        </authorList>
    </citation>
    <scope>NUCLEOTIDE SEQUENCE</scope>
    <source>
        <strain evidence="13">CHS0354</strain>
    </source>
</reference>
<dbReference type="Gene3D" id="3.30.420.40">
    <property type="match status" value="2"/>
</dbReference>
<dbReference type="Pfam" id="PF00587">
    <property type="entry name" value="tRNA-synt_2b"/>
    <property type="match status" value="1"/>
</dbReference>
<evidence type="ECO:0000256" key="1">
    <source>
        <dbReference type="ARBA" id="ARBA00006198"/>
    </source>
</evidence>
<keyword evidence="9" id="KW-0648">Protein biosynthesis</keyword>
<dbReference type="CDD" id="cd00774">
    <property type="entry name" value="GlyRS-like_core"/>
    <property type="match status" value="1"/>
</dbReference>
<dbReference type="Gene3D" id="3.40.50.800">
    <property type="entry name" value="Anticodon-binding domain"/>
    <property type="match status" value="1"/>
</dbReference>
<reference evidence="13" key="3">
    <citation type="submission" date="2023-05" db="EMBL/GenBank/DDBJ databases">
        <authorList>
            <person name="Smith C.H."/>
        </authorList>
    </citation>
    <scope>NUCLEOTIDE SEQUENCE</scope>
    <source>
        <strain evidence="13">CHS0354</strain>
        <tissue evidence="13">Mantle</tissue>
    </source>
</reference>
<dbReference type="PROSITE" id="PS50862">
    <property type="entry name" value="AA_TRNA_LIGASE_II"/>
    <property type="match status" value="1"/>
</dbReference>
<dbReference type="InterPro" id="IPR002731">
    <property type="entry name" value="ATPase_BadF"/>
</dbReference>
<dbReference type="InterPro" id="IPR045864">
    <property type="entry name" value="aa-tRNA-synth_II/BPL/LPL"/>
</dbReference>
<dbReference type="EMBL" id="JAEAOA010001141">
    <property type="protein sequence ID" value="KAK3606789.1"/>
    <property type="molecule type" value="Genomic_DNA"/>
</dbReference>
<dbReference type="GO" id="GO:0045127">
    <property type="term" value="F:N-acetylglucosamine kinase activity"/>
    <property type="evidence" value="ECO:0007669"/>
    <property type="project" value="UniProtKB-EC"/>
</dbReference>
<dbReference type="Pfam" id="PF03129">
    <property type="entry name" value="HGTP_anticodon"/>
    <property type="match status" value="1"/>
</dbReference>
<dbReference type="PANTHER" id="PTHR10745">
    <property type="entry name" value="GLYCYL-TRNA SYNTHETASE/DNA POLYMERASE SUBUNIT GAMMA-2"/>
    <property type="match status" value="1"/>
</dbReference>
<sequence>MTAPVSMNDLVSLCKQRGFIFPGSEIYGGLANTWDYGPLGAELKNNIKRLWWKDFITNRDDVVGLDSAILMNPRTWEASGHVGGFSDPLMDCRACKTRHRADKLIDEKLKTEGIKRSIEGMDNASLRALITEYKITCPDCGKSDFTDIRAFNLMFKTYQGVTEDSGALVYLRPETAQGIFVNFRNVQSASRKKLPFGIAQIGKSFRNEITPGNFIFRTREFEQMELEFFCFPEDSIEWHGKWKETCRDWLLKIGLKPELFRLREHSAQELSHYSKATTDIEFLFPFGWGELWALPTAHMKFSGKDLHYAEPDRGIKVIPHVIEPSLGVERLLLSVLISAYSRDIADGEERVVLSLSPELAPLQAAVFPLSKKLNENAEKLCTDLRRQFRVEYDDAGSIGRRYRRQDEIGTPFCITSPYAIAIPCSRSAFPSVHLSSICLNASIANPLLTVRRIQSGSHPPTVKNADMSGKLPLSPPEYYIGFDGGGTKCLGKLTDAGGNTIAEVSGGMGNVYVNCAEVTARLTELSYEALSKAGLPREAIKKTRMGAGLGGFEISSAAQQFNSYNNWQFHSLIAVHDGHIAVLGAHGAKDGAVVIIGTGICGYSVRNGIGTKIGGWGIALSDMGSGAWLGREALSYTLRSLDGLEPVTPLSDTLAKEFNNSSEDICLWAKHAGAGQYGKFAPLVCRAVKAEDPLALKLIKASASETELLINKLHADAAPRISLTGGLANEIYPYIQTETRSLLSPALGNPADGALYLARQAYL</sequence>
<evidence type="ECO:0000256" key="4">
    <source>
        <dbReference type="ARBA" id="ARBA00012829"/>
    </source>
</evidence>
<evidence type="ECO:0000313" key="13">
    <source>
        <dbReference type="EMBL" id="KAK3606789.1"/>
    </source>
</evidence>
<dbReference type="GO" id="GO:0004820">
    <property type="term" value="F:glycine-tRNA ligase activity"/>
    <property type="evidence" value="ECO:0007669"/>
    <property type="project" value="UniProtKB-EC"/>
</dbReference>
<dbReference type="AlphaFoldDB" id="A0AAE0TAH3"/>
<keyword evidence="8" id="KW-0067">ATP-binding</keyword>
<evidence type="ECO:0000313" key="14">
    <source>
        <dbReference type="Proteomes" id="UP001195483"/>
    </source>
</evidence>
<organism evidence="13 14">
    <name type="scientific">Potamilus streckersoni</name>
    <dbReference type="NCBI Taxonomy" id="2493646"/>
    <lineage>
        <taxon>Eukaryota</taxon>
        <taxon>Metazoa</taxon>
        <taxon>Spiralia</taxon>
        <taxon>Lophotrochozoa</taxon>
        <taxon>Mollusca</taxon>
        <taxon>Bivalvia</taxon>
        <taxon>Autobranchia</taxon>
        <taxon>Heteroconchia</taxon>
        <taxon>Palaeoheterodonta</taxon>
        <taxon>Unionida</taxon>
        <taxon>Unionoidea</taxon>
        <taxon>Unionidae</taxon>
        <taxon>Ambleminae</taxon>
        <taxon>Lampsilini</taxon>
        <taxon>Potamilus</taxon>
    </lineage>
</organism>
<dbReference type="SUPFAM" id="SSF53067">
    <property type="entry name" value="Actin-like ATPase domain"/>
    <property type="match status" value="2"/>
</dbReference>
<evidence type="ECO:0000256" key="3">
    <source>
        <dbReference type="ARBA" id="ARBA00012122"/>
    </source>
</evidence>
<evidence type="ECO:0000256" key="9">
    <source>
        <dbReference type="ARBA" id="ARBA00022917"/>
    </source>
</evidence>
<comment type="similarity">
    <text evidence="2">Belongs to the class-II aminoacyl-tRNA synthetase family.</text>
</comment>
<dbReference type="CDD" id="cd24082">
    <property type="entry name" value="ASKHA_NBD_GspK-like"/>
    <property type="match status" value="1"/>
</dbReference>
<evidence type="ECO:0000256" key="11">
    <source>
        <dbReference type="ARBA" id="ARBA00031123"/>
    </source>
</evidence>
<dbReference type="InterPro" id="IPR033731">
    <property type="entry name" value="GlyRS-like_core"/>
</dbReference>
<keyword evidence="6" id="KW-0436">Ligase</keyword>
<comment type="caution">
    <text evidence="13">The sequence shown here is derived from an EMBL/GenBank/DDBJ whole genome shotgun (WGS) entry which is preliminary data.</text>
</comment>
<dbReference type="InterPro" id="IPR004154">
    <property type="entry name" value="Anticodon-bd"/>
</dbReference>
<dbReference type="Proteomes" id="UP001195483">
    <property type="component" value="Unassembled WGS sequence"/>
</dbReference>
<evidence type="ECO:0000256" key="7">
    <source>
        <dbReference type="ARBA" id="ARBA00022741"/>
    </source>
</evidence>
<dbReference type="EC" id="2.7.1.59" evidence="3"/>
<dbReference type="PANTHER" id="PTHR10745:SF8">
    <property type="entry name" value="DNA POLYMERASE SUBUNIT GAMMA-2, MITOCHONDRIAL"/>
    <property type="match status" value="1"/>
</dbReference>
<dbReference type="EC" id="6.1.1.14" evidence="4"/>
<evidence type="ECO:0000256" key="6">
    <source>
        <dbReference type="ARBA" id="ARBA00022598"/>
    </source>
</evidence>